<evidence type="ECO:0000313" key="4">
    <source>
        <dbReference type="Proteomes" id="UP000252147"/>
    </source>
</evidence>
<dbReference type="PANTHER" id="PTHR36965:SF1">
    <property type="entry name" value="FE(2+)-TRAFFICKING PROTEIN-RELATED"/>
    <property type="match status" value="1"/>
</dbReference>
<keyword evidence="1 2" id="KW-0408">Iron</keyword>
<dbReference type="InterPro" id="IPR036766">
    <property type="entry name" value="Fe_traffick_prot_YggX_sf"/>
</dbReference>
<name>A0A368BPV5_9GAMM</name>
<evidence type="ECO:0000313" key="3">
    <source>
        <dbReference type="EMBL" id="RCL39320.1"/>
    </source>
</evidence>
<dbReference type="NCBIfam" id="NF003817">
    <property type="entry name" value="PRK05408.1"/>
    <property type="match status" value="1"/>
</dbReference>
<dbReference type="SUPFAM" id="SSF111148">
    <property type="entry name" value="YggX-like"/>
    <property type="match status" value="1"/>
</dbReference>
<sequence length="87" mass="10329">MQIILCKKYQEELPSLDAPPLPGEKGMHIFKNYSKKAWEAWIDLQTMLINENHLDLSDKSNRKWLNKQMGFFLDNKDYQRPSGYIPE</sequence>
<dbReference type="PANTHER" id="PTHR36965">
    <property type="entry name" value="FE(2+)-TRAFFICKING PROTEIN-RELATED"/>
    <property type="match status" value="1"/>
</dbReference>
<proteinExistence type="inferred from homology"/>
<dbReference type="GO" id="GO:0034599">
    <property type="term" value="P:cellular response to oxidative stress"/>
    <property type="evidence" value="ECO:0007669"/>
    <property type="project" value="TreeGrafter"/>
</dbReference>
<dbReference type="Gene3D" id="1.10.3880.10">
    <property type="entry name" value="Fe(II) trafficking protein YggX"/>
    <property type="match status" value="1"/>
</dbReference>
<reference evidence="3 4" key="1">
    <citation type="journal article" date="2018" name="Microbiome">
        <title>Fine metagenomic profile of the Mediterranean stratified and mixed water columns revealed by assembly and recruitment.</title>
        <authorList>
            <person name="Haro-Moreno J.M."/>
            <person name="Lopez-Perez M."/>
            <person name="De La Torre J.R."/>
            <person name="Picazo A."/>
            <person name="Camacho A."/>
            <person name="Rodriguez-Valera F."/>
        </authorList>
    </citation>
    <scope>NUCLEOTIDE SEQUENCE [LARGE SCALE GENOMIC DNA]</scope>
    <source>
        <strain evidence="3">MED-G83</strain>
    </source>
</reference>
<comment type="function">
    <text evidence="2">Could be a mediator in iron transactions between iron acquisition and iron-requiring processes, such as synthesis and/or repair of Fe-S clusters in biosynthetic enzymes.</text>
</comment>
<evidence type="ECO:0000256" key="1">
    <source>
        <dbReference type="ARBA" id="ARBA00023004"/>
    </source>
</evidence>
<dbReference type="Pfam" id="PF04362">
    <property type="entry name" value="Iron_traffic"/>
    <property type="match status" value="1"/>
</dbReference>
<dbReference type="GO" id="GO:0005829">
    <property type="term" value="C:cytosol"/>
    <property type="evidence" value="ECO:0007669"/>
    <property type="project" value="TreeGrafter"/>
</dbReference>
<dbReference type="AlphaFoldDB" id="A0A368BPV5"/>
<comment type="similarity">
    <text evidence="2">Belongs to the Fe(2+)-trafficking protein family.</text>
</comment>
<protein>
    <recommendedName>
        <fullName evidence="2">Probable Fe(2+)-trafficking protein</fullName>
    </recommendedName>
</protein>
<evidence type="ECO:0000256" key="2">
    <source>
        <dbReference type="HAMAP-Rule" id="MF_00686"/>
    </source>
</evidence>
<dbReference type="Proteomes" id="UP000252147">
    <property type="component" value="Unassembled WGS sequence"/>
</dbReference>
<dbReference type="PIRSF" id="PIRSF029827">
    <property type="entry name" value="Fe_traffic_YggX"/>
    <property type="match status" value="1"/>
</dbReference>
<dbReference type="InterPro" id="IPR007457">
    <property type="entry name" value="Fe_traffick_prot_YggX"/>
</dbReference>
<dbReference type="EMBL" id="QOPD01000001">
    <property type="protein sequence ID" value="RCL39320.1"/>
    <property type="molecule type" value="Genomic_DNA"/>
</dbReference>
<dbReference type="GO" id="GO:0005506">
    <property type="term" value="F:iron ion binding"/>
    <property type="evidence" value="ECO:0007669"/>
    <property type="project" value="UniProtKB-UniRule"/>
</dbReference>
<organism evidence="3 4">
    <name type="scientific">SAR86 cluster bacterium</name>
    <dbReference type="NCBI Taxonomy" id="2030880"/>
    <lineage>
        <taxon>Bacteria</taxon>
        <taxon>Pseudomonadati</taxon>
        <taxon>Pseudomonadota</taxon>
        <taxon>Gammaproteobacteria</taxon>
        <taxon>SAR86 cluster</taxon>
    </lineage>
</organism>
<comment type="caution">
    <text evidence="3">The sequence shown here is derived from an EMBL/GenBank/DDBJ whole genome shotgun (WGS) entry which is preliminary data.</text>
</comment>
<gene>
    <name evidence="3" type="ORF">DBW97_00915</name>
</gene>
<dbReference type="HAMAP" id="MF_00686">
    <property type="entry name" value="Fe_traffic_YggX"/>
    <property type="match status" value="1"/>
</dbReference>
<accession>A0A368BPV5</accession>